<feature type="region of interest" description="Disordered" evidence="1">
    <location>
        <begin position="1"/>
        <end position="23"/>
    </location>
</feature>
<reference evidence="2" key="1">
    <citation type="submission" date="2022-06" db="EMBL/GenBank/DDBJ databases">
        <authorList>
            <person name="Ping M."/>
        </authorList>
    </citation>
    <scope>NUCLEOTIDE SEQUENCE</scope>
    <source>
        <strain evidence="2">JCM11759T</strain>
    </source>
</reference>
<dbReference type="Proteomes" id="UP001055940">
    <property type="component" value="Chromosome"/>
</dbReference>
<evidence type="ECO:0000313" key="2">
    <source>
        <dbReference type="EMBL" id="USY17129.1"/>
    </source>
</evidence>
<organism evidence="2 3">
    <name type="scientific">Nocardiopsis exhalans</name>
    <dbReference type="NCBI Taxonomy" id="163604"/>
    <lineage>
        <taxon>Bacteria</taxon>
        <taxon>Bacillati</taxon>
        <taxon>Actinomycetota</taxon>
        <taxon>Actinomycetes</taxon>
        <taxon>Streptosporangiales</taxon>
        <taxon>Nocardiopsidaceae</taxon>
        <taxon>Nocardiopsis</taxon>
    </lineage>
</organism>
<sequence>MAAPAMSSARASRGHSASHGLRAHTVVLAATTAMAAPNTIRGRGSPRLR</sequence>
<evidence type="ECO:0000313" key="3">
    <source>
        <dbReference type="Proteomes" id="UP001055940"/>
    </source>
</evidence>
<accession>A0ABY5CZA9</accession>
<dbReference type="RefSeq" id="WP_254416716.1">
    <property type="nucleotide sequence ID" value="NZ_BAAAJB010000051.1"/>
</dbReference>
<evidence type="ECO:0000256" key="1">
    <source>
        <dbReference type="SAM" id="MobiDB-lite"/>
    </source>
</evidence>
<dbReference type="EMBL" id="CP099837">
    <property type="protein sequence ID" value="USY17129.1"/>
    <property type="molecule type" value="Genomic_DNA"/>
</dbReference>
<proteinExistence type="predicted"/>
<keyword evidence="3" id="KW-1185">Reference proteome</keyword>
<protein>
    <submittedName>
        <fullName evidence="2">Uncharacterized protein</fullName>
    </submittedName>
</protein>
<name>A0ABY5CZA9_9ACTN</name>
<gene>
    <name evidence="2" type="ORF">NE857_17360</name>
</gene>